<name>A0A101V143_9ACTN</name>
<evidence type="ECO:0000313" key="1">
    <source>
        <dbReference type="EMBL" id="KUO20534.1"/>
    </source>
</evidence>
<accession>A0A101V143</accession>
<gene>
    <name evidence="1" type="ORF">AQJ91_13910</name>
</gene>
<protein>
    <submittedName>
        <fullName evidence="1">Uncharacterized protein</fullName>
    </submittedName>
</protein>
<dbReference type="EMBL" id="LMXB01000033">
    <property type="protein sequence ID" value="KUO20534.1"/>
    <property type="molecule type" value="Genomic_DNA"/>
</dbReference>
<dbReference type="STRING" id="909626.AQJ91_13910"/>
<comment type="caution">
    <text evidence="1">The sequence shown here is derived from an EMBL/GenBank/DDBJ whole genome shotgun (WGS) entry which is preliminary data.</text>
</comment>
<proteinExistence type="predicted"/>
<keyword evidence="2" id="KW-1185">Reference proteome</keyword>
<dbReference type="AlphaFoldDB" id="A0A101V143"/>
<organism evidence="1 2">
    <name type="scientific">Streptomyces dysideae</name>
    <dbReference type="NCBI Taxonomy" id="909626"/>
    <lineage>
        <taxon>Bacteria</taxon>
        <taxon>Bacillati</taxon>
        <taxon>Actinomycetota</taxon>
        <taxon>Actinomycetes</taxon>
        <taxon>Kitasatosporales</taxon>
        <taxon>Streptomycetaceae</taxon>
        <taxon>Streptomyces</taxon>
    </lineage>
</organism>
<sequence>MDPARSDVDSVSGQPEGTASLSLLPLLVAQLDAGEDVGAYEGGVFAAEEGEAGVLARRSVAYVCIPAGGCPGCLGSAEHGARGRAVPTTWGQ</sequence>
<reference evidence="1 2" key="1">
    <citation type="submission" date="2015-10" db="EMBL/GenBank/DDBJ databases">
        <title>Draft genome sequence of Streptomyces sp. RV15, isolated from a marine sponge.</title>
        <authorList>
            <person name="Ruckert C."/>
            <person name="Abdelmohsen U.R."/>
            <person name="Winkler A."/>
            <person name="Hentschel U."/>
            <person name="Kalinowski J."/>
            <person name="Kampfer P."/>
            <person name="Glaeser S."/>
        </authorList>
    </citation>
    <scope>NUCLEOTIDE SEQUENCE [LARGE SCALE GENOMIC DNA]</scope>
    <source>
        <strain evidence="1 2">RV15</strain>
    </source>
</reference>
<evidence type="ECO:0000313" key="2">
    <source>
        <dbReference type="Proteomes" id="UP000053260"/>
    </source>
</evidence>
<dbReference type="Proteomes" id="UP000053260">
    <property type="component" value="Unassembled WGS sequence"/>
</dbReference>